<proteinExistence type="predicted"/>
<dbReference type="Proteomes" id="UP001623008">
    <property type="component" value="Unassembled WGS sequence"/>
</dbReference>
<accession>A0ABW8QZH2</accession>
<reference evidence="1 2" key="1">
    <citation type="submission" date="2024-11" db="EMBL/GenBank/DDBJ databases">
        <authorList>
            <person name="Lucas J.A."/>
        </authorList>
    </citation>
    <scope>NUCLEOTIDE SEQUENCE [LARGE SCALE GENOMIC DNA]</scope>
    <source>
        <strain evidence="1 2">Z 7.15</strain>
    </source>
</reference>
<keyword evidence="2" id="KW-1185">Reference proteome</keyword>
<name>A0ABW8QZH2_9PSED</name>
<comment type="caution">
    <text evidence="1">The sequence shown here is derived from an EMBL/GenBank/DDBJ whole genome shotgun (WGS) entry which is preliminary data.</text>
</comment>
<evidence type="ECO:0000313" key="2">
    <source>
        <dbReference type="Proteomes" id="UP001623008"/>
    </source>
</evidence>
<organism evidence="1 2">
    <name type="scientific">Pseudomonas pergaminensis</name>
    <dbReference type="NCBI Taxonomy" id="2853159"/>
    <lineage>
        <taxon>Bacteria</taxon>
        <taxon>Pseudomonadati</taxon>
        <taxon>Pseudomonadota</taxon>
        <taxon>Gammaproteobacteria</taxon>
        <taxon>Pseudomonadales</taxon>
        <taxon>Pseudomonadaceae</taxon>
        <taxon>Pseudomonas</taxon>
    </lineage>
</organism>
<protein>
    <submittedName>
        <fullName evidence="1">Uncharacterized protein</fullName>
    </submittedName>
</protein>
<dbReference type="RefSeq" id="WP_406597009.1">
    <property type="nucleotide sequence ID" value="NZ_JBJHQF010000008.1"/>
</dbReference>
<gene>
    <name evidence="1" type="ORF">ACJEBJ_07345</name>
</gene>
<evidence type="ECO:0000313" key="1">
    <source>
        <dbReference type="EMBL" id="MFK9003933.1"/>
    </source>
</evidence>
<dbReference type="EMBL" id="JBJHQF010000008">
    <property type="protein sequence ID" value="MFK9003933.1"/>
    <property type="molecule type" value="Genomic_DNA"/>
</dbReference>
<sequence length="90" mass="9895">MDELIQGLDGPRTAQQELFYDLEDAAAVIGWAVVQLKALAGSGRTPDEAVAMMKIGTLLAAQQERMRVYAEEVREQRITRSEADSTVGTR</sequence>